<comment type="caution">
    <text evidence="2">The sequence shown here is derived from an EMBL/GenBank/DDBJ whole genome shotgun (WGS) entry which is preliminary data.</text>
</comment>
<keyword evidence="3" id="KW-1185">Reference proteome</keyword>
<dbReference type="EMBL" id="BQNB010013647">
    <property type="protein sequence ID" value="GJT18580.1"/>
    <property type="molecule type" value="Genomic_DNA"/>
</dbReference>
<feature type="compositionally biased region" description="Polar residues" evidence="1">
    <location>
        <begin position="10"/>
        <end position="22"/>
    </location>
</feature>
<dbReference type="Proteomes" id="UP001151760">
    <property type="component" value="Unassembled WGS sequence"/>
</dbReference>
<feature type="region of interest" description="Disordered" evidence="1">
    <location>
        <begin position="143"/>
        <end position="191"/>
    </location>
</feature>
<proteinExistence type="predicted"/>
<feature type="compositionally biased region" description="Acidic residues" evidence="1">
    <location>
        <begin position="152"/>
        <end position="164"/>
    </location>
</feature>
<evidence type="ECO:0000313" key="2">
    <source>
        <dbReference type="EMBL" id="GJT18580.1"/>
    </source>
</evidence>
<evidence type="ECO:0000313" key="3">
    <source>
        <dbReference type="Proteomes" id="UP001151760"/>
    </source>
</evidence>
<reference evidence="2" key="1">
    <citation type="journal article" date="2022" name="Int. J. Mol. Sci.">
        <title>Draft Genome of Tanacetum Coccineum: Genomic Comparison of Closely Related Tanacetum-Family Plants.</title>
        <authorList>
            <person name="Yamashiro T."/>
            <person name="Shiraishi A."/>
            <person name="Nakayama K."/>
            <person name="Satake H."/>
        </authorList>
    </citation>
    <scope>NUCLEOTIDE SEQUENCE</scope>
</reference>
<accession>A0ABQ5BUN5</accession>
<organism evidence="2 3">
    <name type="scientific">Tanacetum coccineum</name>
    <dbReference type="NCBI Taxonomy" id="301880"/>
    <lineage>
        <taxon>Eukaryota</taxon>
        <taxon>Viridiplantae</taxon>
        <taxon>Streptophyta</taxon>
        <taxon>Embryophyta</taxon>
        <taxon>Tracheophyta</taxon>
        <taxon>Spermatophyta</taxon>
        <taxon>Magnoliopsida</taxon>
        <taxon>eudicotyledons</taxon>
        <taxon>Gunneridae</taxon>
        <taxon>Pentapetalae</taxon>
        <taxon>asterids</taxon>
        <taxon>campanulids</taxon>
        <taxon>Asterales</taxon>
        <taxon>Asteraceae</taxon>
        <taxon>Asteroideae</taxon>
        <taxon>Anthemideae</taxon>
        <taxon>Anthemidinae</taxon>
        <taxon>Tanacetum</taxon>
    </lineage>
</organism>
<gene>
    <name evidence="2" type="ORF">Tco_0877286</name>
</gene>
<feature type="non-terminal residue" evidence="2">
    <location>
        <position position="191"/>
    </location>
</feature>
<feature type="compositionally biased region" description="Basic and acidic residues" evidence="1">
    <location>
        <begin position="177"/>
        <end position="191"/>
    </location>
</feature>
<evidence type="ECO:0000256" key="1">
    <source>
        <dbReference type="SAM" id="MobiDB-lite"/>
    </source>
</evidence>
<sequence length="191" mass="20503">MSTLVFVDPESSTQADGSQSSRVPVPLLEDPYEAISTPPVGHVKESEGFDTSGAGSMSSDSTTPVSPDHPLTHDTLVLVPSLCRTTRMAVRVQPTMSPGCSARITEVAAMSDVAFCKRFRSPYENSPSTSPTLPVRKRYRGTSELVLSTNNEADELRDEEDSLDSDSMSEGAEDEGPAAKDEDPGMRDEGF</sequence>
<feature type="region of interest" description="Disordered" evidence="1">
    <location>
        <begin position="1"/>
        <end position="70"/>
    </location>
</feature>
<reference evidence="2" key="2">
    <citation type="submission" date="2022-01" db="EMBL/GenBank/DDBJ databases">
        <authorList>
            <person name="Yamashiro T."/>
            <person name="Shiraishi A."/>
            <person name="Satake H."/>
            <person name="Nakayama K."/>
        </authorList>
    </citation>
    <scope>NUCLEOTIDE SEQUENCE</scope>
</reference>
<name>A0ABQ5BUN5_9ASTR</name>
<feature type="compositionally biased region" description="Polar residues" evidence="1">
    <location>
        <begin position="53"/>
        <end position="65"/>
    </location>
</feature>
<protein>
    <submittedName>
        <fullName evidence="2">Uncharacterized protein</fullName>
    </submittedName>
</protein>